<comment type="caution">
    <text evidence="2">The sequence shown here is derived from an EMBL/GenBank/DDBJ whole genome shotgun (WGS) entry which is preliminary data.</text>
</comment>
<dbReference type="PATRIC" id="fig|1115809.3.peg.2383"/>
<dbReference type="Pfam" id="PF02464">
    <property type="entry name" value="CinA"/>
    <property type="match status" value="1"/>
</dbReference>
<keyword evidence="3" id="KW-1185">Reference proteome</keyword>
<dbReference type="RefSeq" id="WP_021590682.1">
    <property type="nucleotide sequence ID" value="NZ_AWEY01000039.1"/>
</dbReference>
<evidence type="ECO:0000313" key="2">
    <source>
        <dbReference type="EMBL" id="ERK38420.1"/>
    </source>
</evidence>
<organism evidence="2 3">
    <name type="scientific">Segatella baroniae F0067</name>
    <dbReference type="NCBI Taxonomy" id="1115809"/>
    <lineage>
        <taxon>Bacteria</taxon>
        <taxon>Pseudomonadati</taxon>
        <taxon>Bacteroidota</taxon>
        <taxon>Bacteroidia</taxon>
        <taxon>Bacteroidales</taxon>
        <taxon>Prevotellaceae</taxon>
        <taxon>Segatella</taxon>
    </lineage>
</organism>
<dbReference type="InterPro" id="IPR036653">
    <property type="entry name" value="CinA-like_C"/>
</dbReference>
<dbReference type="InterPro" id="IPR008136">
    <property type="entry name" value="CinA_C"/>
</dbReference>
<evidence type="ECO:0000259" key="1">
    <source>
        <dbReference type="Pfam" id="PF02464"/>
    </source>
</evidence>
<dbReference type="EMBL" id="AWEY01000039">
    <property type="protein sequence ID" value="ERK38420.1"/>
    <property type="molecule type" value="Genomic_DNA"/>
</dbReference>
<protein>
    <submittedName>
        <fullName evidence="2">Competence/damage-inducible protein CinA</fullName>
    </submittedName>
</protein>
<name>U2NJZ5_9BACT</name>
<dbReference type="AlphaFoldDB" id="U2NJZ5"/>
<dbReference type="Proteomes" id="UP000016648">
    <property type="component" value="Unassembled WGS sequence"/>
</dbReference>
<dbReference type="NCBIfam" id="TIGR00199">
    <property type="entry name" value="PncC_domain"/>
    <property type="match status" value="1"/>
</dbReference>
<feature type="domain" description="CinA C-terminal" evidence="1">
    <location>
        <begin position="8"/>
        <end position="158"/>
    </location>
</feature>
<dbReference type="Gene3D" id="3.90.950.20">
    <property type="entry name" value="CinA-like"/>
    <property type="match status" value="1"/>
</dbReference>
<dbReference type="SUPFAM" id="SSF142433">
    <property type="entry name" value="CinA-like"/>
    <property type="match status" value="1"/>
</dbReference>
<accession>U2NJZ5</accession>
<evidence type="ECO:0000313" key="3">
    <source>
        <dbReference type="Proteomes" id="UP000016648"/>
    </source>
</evidence>
<sequence length="168" mass="17799">MELETKVLSRELQRILYDSHKTVGTAESCTGGRIAEAIIATPGASGYFKGSIISYSNEIKEKLLFVSSKVLAEQTAVCEEVAKEMVLGAIRSLDVDFAVAATGVAGPGGGTADIPVGTIWIAVGDESDVKTFKLSEDFGRDINLAIATNKAVSLLLDFIREKLGVSDE</sequence>
<reference evidence="2 3" key="1">
    <citation type="submission" date="2013-08" db="EMBL/GenBank/DDBJ databases">
        <authorList>
            <person name="Durkin A.S."/>
            <person name="Haft D.R."/>
            <person name="McCorrison J."/>
            <person name="Torralba M."/>
            <person name="Gillis M."/>
            <person name="Haft D.H."/>
            <person name="Methe B."/>
            <person name="Sutton G."/>
            <person name="Nelson K.E."/>
        </authorList>
    </citation>
    <scope>NUCLEOTIDE SEQUENCE [LARGE SCALE GENOMIC DNA]</scope>
    <source>
        <strain evidence="2 3">F0067</strain>
    </source>
</reference>
<proteinExistence type="predicted"/>
<gene>
    <name evidence="2" type="primary">cinA</name>
    <name evidence="2" type="ORF">HMPREF9135_0944</name>
</gene>